<sequence length="42" mass="4612">MLISTLPGCTCKFAQLVYYNESYVGICSSVIAPNSVLITKRQ</sequence>
<accession>A0A0A9EXW3</accession>
<reference evidence="1" key="1">
    <citation type="submission" date="2014-09" db="EMBL/GenBank/DDBJ databases">
        <authorList>
            <person name="Magalhaes I.L.F."/>
            <person name="Oliveira U."/>
            <person name="Santos F.R."/>
            <person name="Vidigal T.H.D.A."/>
            <person name="Brescovit A.D."/>
            <person name="Santos A.J."/>
        </authorList>
    </citation>
    <scope>NUCLEOTIDE SEQUENCE</scope>
    <source>
        <tissue evidence="1">Shoot tissue taken approximately 20 cm above the soil surface</tissue>
    </source>
</reference>
<organism evidence="1">
    <name type="scientific">Arundo donax</name>
    <name type="common">Giant reed</name>
    <name type="synonym">Donax arundinaceus</name>
    <dbReference type="NCBI Taxonomy" id="35708"/>
    <lineage>
        <taxon>Eukaryota</taxon>
        <taxon>Viridiplantae</taxon>
        <taxon>Streptophyta</taxon>
        <taxon>Embryophyta</taxon>
        <taxon>Tracheophyta</taxon>
        <taxon>Spermatophyta</taxon>
        <taxon>Magnoliopsida</taxon>
        <taxon>Liliopsida</taxon>
        <taxon>Poales</taxon>
        <taxon>Poaceae</taxon>
        <taxon>PACMAD clade</taxon>
        <taxon>Arundinoideae</taxon>
        <taxon>Arundineae</taxon>
        <taxon>Arundo</taxon>
    </lineage>
</organism>
<evidence type="ECO:0000313" key="1">
    <source>
        <dbReference type="EMBL" id="JAE03824.1"/>
    </source>
</evidence>
<proteinExistence type="predicted"/>
<name>A0A0A9EXW3_ARUDO</name>
<reference evidence="1" key="2">
    <citation type="journal article" date="2015" name="Data Brief">
        <title>Shoot transcriptome of the giant reed, Arundo donax.</title>
        <authorList>
            <person name="Barrero R.A."/>
            <person name="Guerrero F.D."/>
            <person name="Moolhuijzen P."/>
            <person name="Goolsby J.A."/>
            <person name="Tidwell J."/>
            <person name="Bellgard S.E."/>
            <person name="Bellgard M.I."/>
        </authorList>
    </citation>
    <scope>NUCLEOTIDE SEQUENCE</scope>
    <source>
        <tissue evidence="1">Shoot tissue taken approximately 20 cm above the soil surface</tissue>
    </source>
</reference>
<protein>
    <submittedName>
        <fullName evidence="1">Uncharacterized protein</fullName>
    </submittedName>
</protein>
<dbReference type="EMBL" id="GBRH01194072">
    <property type="protein sequence ID" value="JAE03824.1"/>
    <property type="molecule type" value="Transcribed_RNA"/>
</dbReference>
<dbReference type="AlphaFoldDB" id="A0A0A9EXW3"/>